<evidence type="ECO:0000256" key="2">
    <source>
        <dbReference type="SAM" id="SignalP"/>
    </source>
</evidence>
<dbReference type="Gene3D" id="2.60.40.10">
    <property type="entry name" value="Immunoglobulins"/>
    <property type="match status" value="1"/>
</dbReference>
<dbReference type="Gene3D" id="2.130.10.80">
    <property type="entry name" value="Galactose oxidase/kelch, beta-propeller"/>
    <property type="match status" value="1"/>
</dbReference>
<dbReference type="InterPro" id="IPR037293">
    <property type="entry name" value="Gal_Oxidase_central_sf"/>
</dbReference>
<dbReference type="SUPFAM" id="SSF50965">
    <property type="entry name" value="Galactose oxidase, central domain"/>
    <property type="match status" value="1"/>
</dbReference>
<dbReference type="SUPFAM" id="SSF81296">
    <property type="entry name" value="E set domains"/>
    <property type="match status" value="1"/>
</dbReference>
<dbReference type="InterPro" id="IPR014756">
    <property type="entry name" value="Ig_E-set"/>
</dbReference>
<reference evidence="5" key="1">
    <citation type="submission" date="2020-08" db="EMBL/GenBank/DDBJ databases">
        <title>Plant Genome Project.</title>
        <authorList>
            <person name="Zhang R.-G."/>
        </authorList>
    </citation>
    <scope>NUCLEOTIDE SEQUENCE</scope>
    <source>
        <strain evidence="5">WSP0</strain>
        <tissue evidence="5">Leaf</tissue>
    </source>
</reference>
<keyword evidence="1 2" id="KW-0732">Signal</keyword>
<evidence type="ECO:0000259" key="4">
    <source>
        <dbReference type="Pfam" id="PF09118"/>
    </source>
</evidence>
<dbReference type="InterPro" id="IPR011043">
    <property type="entry name" value="Gal_Oxase/kelch_b-propeller"/>
</dbReference>
<proteinExistence type="predicted"/>
<dbReference type="Pfam" id="PF09118">
    <property type="entry name" value="GO-like_E_set"/>
    <property type="match status" value="1"/>
</dbReference>
<organism evidence="5 6">
    <name type="scientific">Rhododendron griersonianum</name>
    <dbReference type="NCBI Taxonomy" id="479676"/>
    <lineage>
        <taxon>Eukaryota</taxon>
        <taxon>Viridiplantae</taxon>
        <taxon>Streptophyta</taxon>
        <taxon>Embryophyta</taxon>
        <taxon>Tracheophyta</taxon>
        <taxon>Spermatophyta</taxon>
        <taxon>Magnoliopsida</taxon>
        <taxon>eudicotyledons</taxon>
        <taxon>Gunneridae</taxon>
        <taxon>Pentapetalae</taxon>
        <taxon>asterids</taxon>
        <taxon>Ericales</taxon>
        <taxon>Ericaceae</taxon>
        <taxon>Ericoideae</taxon>
        <taxon>Rhodoreae</taxon>
        <taxon>Rhododendron</taxon>
    </lineage>
</organism>
<keyword evidence="6" id="KW-1185">Reference proteome</keyword>
<accession>A0AAV6IT42</accession>
<feature type="domain" description="Glyoxal oxidase N-terminal" evidence="3">
    <location>
        <begin position="55"/>
        <end position="447"/>
    </location>
</feature>
<feature type="signal peptide" evidence="2">
    <location>
        <begin position="1"/>
        <end position="26"/>
    </location>
</feature>
<evidence type="ECO:0000313" key="6">
    <source>
        <dbReference type="Proteomes" id="UP000823749"/>
    </source>
</evidence>
<sequence length="560" mass="61296">MVTRFLPAISLLLAVILPLISRVVVSQRTDGTSFSPFSGQGEWQLLQASIGISAMHMQLLSNNKVVMFDRTDYGPSNISLPSGLCRHDMNDSVLKNDCTAHSVLYDVNSNTFRPLMVQTDTWCSSGSVRADGTLVQTGGYNDGDRVVRVLAPCTDNSCDWIEFHGYLSQRRWYSTDQILPDGRIIIVGGRRQFSYEFYPRSSTSSSPSDTQRLGFLGETTDENENNLYPFVHLLPDGNLFVFANNRAISLDYKQNRVATEFPSMPGGDPRNYPSSGSSVLLPIVDNNSGTAEAEIMICGGAPSGSFTQATLGNFSRALATCGRIKVTDENPSWAMETMPMARVMGDMVILPTGDVIIINGAGSGTGGWEFGRNPVTRPVIYHPQAMDRGTRFLVMGPATRPRMYHSTSVLLTDGRIIVGGSNPHVSYIFSGVTYPTDLSLEAYSPPYLAPEYRPIRPTVTNARGTLGYNQSFSVTFTVSMFLRMGIVSVRMVAPSFTTHSFGMNQRMVVMRTTGVSMVGPNAYRVDVVGPSTAEIAPPGYYMLFVVHSGIPSTSVWVRIQ</sequence>
<dbReference type="EMBL" id="JACTNZ010000010">
    <property type="protein sequence ID" value="KAG5529980.1"/>
    <property type="molecule type" value="Genomic_DNA"/>
</dbReference>
<dbReference type="Proteomes" id="UP000823749">
    <property type="component" value="Chromosome 10"/>
</dbReference>
<dbReference type="CDD" id="cd02851">
    <property type="entry name" value="E_set_GO_C"/>
    <property type="match status" value="1"/>
</dbReference>
<name>A0AAV6IT42_9ERIC</name>
<dbReference type="InterPro" id="IPR009880">
    <property type="entry name" value="Glyoxal_oxidase_N"/>
</dbReference>
<gene>
    <name evidence="5" type="ORF">RHGRI_030373</name>
</gene>
<dbReference type="InterPro" id="IPR015202">
    <property type="entry name" value="GO-like_E_set"/>
</dbReference>
<protein>
    <recommendedName>
        <fullName evidence="7">Galactose oxidase</fullName>
    </recommendedName>
</protein>
<feature type="domain" description="Galactose oxidase-like Early set" evidence="4">
    <location>
        <begin position="456"/>
        <end position="559"/>
    </location>
</feature>
<dbReference type="InterPro" id="IPR013783">
    <property type="entry name" value="Ig-like_fold"/>
</dbReference>
<dbReference type="Pfam" id="PF07250">
    <property type="entry name" value="Glyoxal_oxid_N"/>
    <property type="match status" value="1"/>
</dbReference>
<evidence type="ECO:0008006" key="7">
    <source>
        <dbReference type="Google" id="ProtNLM"/>
    </source>
</evidence>
<dbReference type="AlphaFoldDB" id="A0AAV6IT42"/>
<dbReference type="PANTHER" id="PTHR32208:SF71">
    <property type="entry name" value="GLYOXAL OXIDASE-RELATED PROTEIN"/>
    <property type="match status" value="1"/>
</dbReference>
<feature type="chain" id="PRO_5043809280" description="Galactose oxidase" evidence="2">
    <location>
        <begin position="27"/>
        <end position="560"/>
    </location>
</feature>
<evidence type="ECO:0000256" key="1">
    <source>
        <dbReference type="ARBA" id="ARBA00022729"/>
    </source>
</evidence>
<evidence type="ECO:0000259" key="3">
    <source>
        <dbReference type="Pfam" id="PF07250"/>
    </source>
</evidence>
<comment type="caution">
    <text evidence="5">The sequence shown here is derived from an EMBL/GenBank/DDBJ whole genome shotgun (WGS) entry which is preliminary data.</text>
</comment>
<dbReference type="PANTHER" id="PTHR32208">
    <property type="entry name" value="SECRETED PROTEIN-RELATED"/>
    <property type="match status" value="1"/>
</dbReference>
<evidence type="ECO:0000313" key="5">
    <source>
        <dbReference type="EMBL" id="KAG5529980.1"/>
    </source>
</evidence>